<organism evidence="3 4">
    <name type="scientific">Lachnospira hominis</name>
    <name type="common">ex Liu et al. 2021</name>
    <dbReference type="NCBI Taxonomy" id="2763051"/>
    <lineage>
        <taxon>Bacteria</taxon>
        <taxon>Bacillati</taxon>
        <taxon>Bacillota</taxon>
        <taxon>Clostridia</taxon>
        <taxon>Lachnospirales</taxon>
        <taxon>Lachnospiraceae</taxon>
        <taxon>Lachnospira</taxon>
    </lineage>
</organism>
<dbReference type="InterPro" id="IPR050270">
    <property type="entry name" value="DegV_domain_contain"/>
</dbReference>
<dbReference type="Proteomes" id="UP000628463">
    <property type="component" value="Unassembled WGS sequence"/>
</dbReference>
<dbReference type="Gene3D" id="3.40.50.10440">
    <property type="entry name" value="Dihydroxyacetone kinase, domain 1"/>
    <property type="match status" value="1"/>
</dbReference>
<evidence type="ECO:0000313" key="4">
    <source>
        <dbReference type="Proteomes" id="UP000628463"/>
    </source>
</evidence>
<dbReference type="RefSeq" id="WP_021867232.1">
    <property type="nucleotide sequence ID" value="NZ_JACOPD010000003.1"/>
</dbReference>
<dbReference type="PANTHER" id="PTHR33434:SF3">
    <property type="entry name" value="DEGV DOMAIN-CONTAINING PROTEIN YITS"/>
    <property type="match status" value="1"/>
</dbReference>
<dbReference type="PROSITE" id="PS51482">
    <property type="entry name" value="DEGV"/>
    <property type="match status" value="1"/>
</dbReference>
<evidence type="ECO:0000313" key="3">
    <source>
        <dbReference type="EMBL" id="MBC5680470.1"/>
    </source>
</evidence>
<proteinExistence type="predicted"/>
<accession>A0ABR7G0N6</accession>
<reference evidence="3 4" key="1">
    <citation type="submission" date="2020-08" db="EMBL/GenBank/DDBJ databases">
        <title>Genome public.</title>
        <authorList>
            <person name="Liu C."/>
            <person name="Sun Q."/>
        </authorList>
    </citation>
    <scope>NUCLEOTIDE SEQUENCE [LARGE SCALE GENOMIC DNA]</scope>
    <source>
        <strain evidence="3 4">NSJ-43</strain>
    </source>
</reference>
<dbReference type="Pfam" id="PF02645">
    <property type="entry name" value="DegV"/>
    <property type="match status" value="1"/>
</dbReference>
<sequence>MRQYLISTDTTADLTDDFVRENSIDIHTLFYAFGEQLYGPGNEMPVKEFYTRMRNGEMPTTMACNPEDVAKIFKKRVAEGYDILHIAFSSALSSSYNNCCIAAREVMEEYPESKIIVIDSLAASMGEGLTVYRAIQLKNEGKSIDETADYINAHRRNFVHFFTVDDLHHLYRGGRVSKTTAIVGSLAGIKPILHVNDAGQLIPVGKVRGRKKSLLTLVSKIDELMGSYKDETDAIFIGHGDCLEDAEFVASKIREKYNHKIVINTICPTIGAHSGPGTLALFFMGESRI</sequence>
<keyword evidence="4" id="KW-1185">Reference proteome</keyword>
<evidence type="ECO:0000256" key="2">
    <source>
        <dbReference type="ARBA" id="ARBA00023121"/>
    </source>
</evidence>
<comment type="function">
    <text evidence="1">May bind long-chain fatty acids, such as palmitate, and may play a role in lipid transport or fatty acid metabolism.</text>
</comment>
<dbReference type="Gene3D" id="2.20.28.50">
    <property type="entry name" value="degv family protein"/>
    <property type="match status" value="1"/>
</dbReference>
<evidence type="ECO:0000256" key="1">
    <source>
        <dbReference type="ARBA" id="ARBA00003238"/>
    </source>
</evidence>
<dbReference type="PANTHER" id="PTHR33434">
    <property type="entry name" value="DEGV DOMAIN-CONTAINING PROTEIN DR_1986-RELATED"/>
    <property type="match status" value="1"/>
</dbReference>
<dbReference type="EMBL" id="JACOPD010000003">
    <property type="protein sequence ID" value="MBC5680470.1"/>
    <property type="molecule type" value="Genomic_DNA"/>
</dbReference>
<dbReference type="Gene3D" id="3.30.1180.10">
    <property type="match status" value="1"/>
</dbReference>
<dbReference type="SUPFAM" id="SSF82549">
    <property type="entry name" value="DAK1/DegV-like"/>
    <property type="match status" value="1"/>
</dbReference>
<protein>
    <submittedName>
        <fullName evidence="3">DegV family protein</fullName>
    </submittedName>
</protein>
<comment type="caution">
    <text evidence="3">The sequence shown here is derived from an EMBL/GenBank/DDBJ whole genome shotgun (WGS) entry which is preliminary data.</text>
</comment>
<dbReference type="NCBIfam" id="TIGR00762">
    <property type="entry name" value="DegV"/>
    <property type="match status" value="1"/>
</dbReference>
<dbReference type="InterPro" id="IPR043168">
    <property type="entry name" value="DegV_C"/>
</dbReference>
<keyword evidence="2" id="KW-0446">Lipid-binding</keyword>
<gene>
    <name evidence="3" type="ORF">H8S01_05785</name>
</gene>
<dbReference type="InterPro" id="IPR003797">
    <property type="entry name" value="DegV"/>
</dbReference>
<name>A0ABR7G0N6_9FIRM</name>